<evidence type="ECO:0000313" key="2">
    <source>
        <dbReference type="EMBL" id="GFH09289.1"/>
    </source>
</evidence>
<comment type="caution">
    <text evidence="2">The sequence shown here is derived from an EMBL/GenBank/DDBJ whole genome shotgun (WGS) entry which is preliminary data.</text>
</comment>
<accession>A0A699YSJ8</accession>
<name>A0A699YSJ8_HAELA</name>
<gene>
    <name evidence="2" type="ORF">HaLaN_04399</name>
</gene>
<feature type="non-terminal residue" evidence="2">
    <location>
        <position position="196"/>
    </location>
</feature>
<dbReference type="AlphaFoldDB" id="A0A699YSJ8"/>
<keyword evidence="3" id="KW-1185">Reference proteome</keyword>
<sequence>MTTSDVLREKGRAKLAEFKARRAAGVKPTQAPASRAYPGDLSVQDPGQQAPARLEESSVLSFKTDSSSSTTTTLEHTAVPNTLSPPVSQPTSSLVEQKDPPRSQTTAAVQPGSPPEAGEFSLVSAPDCEGSRPADIAVVEASLDNGTGMLPSVYLDVAPAQPAAAPPNLSGARAVHVSSASDFFDLLAQEQAAETV</sequence>
<feature type="region of interest" description="Disordered" evidence="1">
    <location>
        <begin position="19"/>
        <end position="129"/>
    </location>
</feature>
<reference evidence="2 3" key="1">
    <citation type="submission" date="2020-02" db="EMBL/GenBank/DDBJ databases">
        <title>Draft genome sequence of Haematococcus lacustris strain NIES-144.</title>
        <authorList>
            <person name="Morimoto D."/>
            <person name="Nakagawa S."/>
            <person name="Yoshida T."/>
            <person name="Sawayama S."/>
        </authorList>
    </citation>
    <scope>NUCLEOTIDE SEQUENCE [LARGE SCALE GENOMIC DNA]</scope>
    <source>
        <strain evidence="2 3">NIES-144</strain>
    </source>
</reference>
<proteinExistence type="predicted"/>
<evidence type="ECO:0000313" key="3">
    <source>
        <dbReference type="Proteomes" id="UP000485058"/>
    </source>
</evidence>
<dbReference type="EMBL" id="BLLF01000222">
    <property type="protein sequence ID" value="GFH09289.1"/>
    <property type="molecule type" value="Genomic_DNA"/>
</dbReference>
<feature type="non-terminal residue" evidence="2">
    <location>
        <position position="1"/>
    </location>
</feature>
<organism evidence="2 3">
    <name type="scientific">Haematococcus lacustris</name>
    <name type="common">Green alga</name>
    <name type="synonym">Haematococcus pluvialis</name>
    <dbReference type="NCBI Taxonomy" id="44745"/>
    <lineage>
        <taxon>Eukaryota</taxon>
        <taxon>Viridiplantae</taxon>
        <taxon>Chlorophyta</taxon>
        <taxon>core chlorophytes</taxon>
        <taxon>Chlorophyceae</taxon>
        <taxon>CS clade</taxon>
        <taxon>Chlamydomonadales</taxon>
        <taxon>Haematococcaceae</taxon>
        <taxon>Haematococcus</taxon>
    </lineage>
</organism>
<dbReference type="Proteomes" id="UP000485058">
    <property type="component" value="Unassembled WGS sequence"/>
</dbReference>
<feature type="compositionally biased region" description="Polar residues" evidence="1">
    <location>
        <begin position="79"/>
        <end position="95"/>
    </location>
</feature>
<evidence type="ECO:0000256" key="1">
    <source>
        <dbReference type="SAM" id="MobiDB-lite"/>
    </source>
</evidence>
<feature type="compositionally biased region" description="Low complexity" evidence="1">
    <location>
        <begin position="57"/>
        <end position="73"/>
    </location>
</feature>
<protein>
    <submittedName>
        <fullName evidence="2">Uncharacterized protein</fullName>
    </submittedName>
</protein>